<accession>A0A371FXN6</accession>
<keyword evidence="3" id="KW-1185">Reference proteome</keyword>
<feature type="coiled-coil region" evidence="1">
    <location>
        <begin position="3"/>
        <end position="50"/>
    </location>
</feature>
<dbReference type="EMBL" id="QJKJ01007499">
    <property type="protein sequence ID" value="RDX82980.1"/>
    <property type="molecule type" value="Genomic_DNA"/>
</dbReference>
<name>A0A371FXN6_MUCPR</name>
<reference evidence="2" key="1">
    <citation type="submission" date="2018-05" db="EMBL/GenBank/DDBJ databases">
        <title>Draft genome of Mucuna pruriens seed.</title>
        <authorList>
            <person name="Nnadi N.E."/>
            <person name="Vos R."/>
            <person name="Hasami M.H."/>
            <person name="Devisetty U.K."/>
            <person name="Aguiy J.C."/>
        </authorList>
    </citation>
    <scope>NUCLEOTIDE SEQUENCE [LARGE SCALE GENOMIC DNA]</scope>
    <source>
        <strain evidence="2">JCA_2017</strain>
    </source>
</reference>
<evidence type="ECO:0000256" key="1">
    <source>
        <dbReference type="SAM" id="Coils"/>
    </source>
</evidence>
<feature type="coiled-coil region" evidence="1">
    <location>
        <begin position="75"/>
        <end position="105"/>
    </location>
</feature>
<evidence type="ECO:0000313" key="2">
    <source>
        <dbReference type="EMBL" id="RDX82980.1"/>
    </source>
</evidence>
<organism evidence="2 3">
    <name type="scientific">Mucuna pruriens</name>
    <name type="common">Velvet bean</name>
    <name type="synonym">Dolichos pruriens</name>
    <dbReference type="NCBI Taxonomy" id="157652"/>
    <lineage>
        <taxon>Eukaryota</taxon>
        <taxon>Viridiplantae</taxon>
        <taxon>Streptophyta</taxon>
        <taxon>Embryophyta</taxon>
        <taxon>Tracheophyta</taxon>
        <taxon>Spermatophyta</taxon>
        <taxon>Magnoliopsida</taxon>
        <taxon>eudicotyledons</taxon>
        <taxon>Gunneridae</taxon>
        <taxon>Pentapetalae</taxon>
        <taxon>rosids</taxon>
        <taxon>fabids</taxon>
        <taxon>Fabales</taxon>
        <taxon>Fabaceae</taxon>
        <taxon>Papilionoideae</taxon>
        <taxon>50 kb inversion clade</taxon>
        <taxon>NPAAA clade</taxon>
        <taxon>indigoferoid/millettioid clade</taxon>
        <taxon>Phaseoleae</taxon>
        <taxon>Mucuna</taxon>
    </lineage>
</organism>
<dbReference type="AlphaFoldDB" id="A0A371FXN6"/>
<sequence length="107" mass="12483">MLAELVEEQAKTIEAEIEAKASTQGLKELAAHAKERIQEAREEATFWKNKYLHLINMRWDTRKAKLSTYATRSKSKAMDNKIEALEQQNQELKGEMSLLREQMDQLF</sequence>
<gene>
    <name evidence="2" type="ORF">CR513_36171</name>
</gene>
<proteinExistence type="predicted"/>
<feature type="non-terminal residue" evidence="2">
    <location>
        <position position="1"/>
    </location>
</feature>
<comment type="caution">
    <text evidence="2">The sequence shown here is derived from an EMBL/GenBank/DDBJ whole genome shotgun (WGS) entry which is preliminary data.</text>
</comment>
<protein>
    <submittedName>
        <fullName evidence="2">Uncharacterized protein</fullName>
    </submittedName>
</protein>
<dbReference type="Proteomes" id="UP000257109">
    <property type="component" value="Unassembled WGS sequence"/>
</dbReference>
<keyword evidence="1" id="KW-0175">Coiled coil</keyword>
<evidence type="ECO:0000313" key="3">
    <source>
        <dbReference type="Proteomes" id="UP000257109"/>
    </source>
</evidence>